<dbReference type="EMBL" id="BX284601">
    <property type="protein sequence ID" value="CAB03463.1"/>
    <property type="molecule type" value="Genomic_DNA"/>
</dbReference>
<dbReference type="WormBase" id="W02D9.6">
    <property type="protein sequence ID" value="CE14464"/>
    <property type="gene ID" value="WBGene00012212"/>
</dbReference>
<accession>Q9XVH0</accession>
<sequence>MVAVSFGAAFRETLEGSGNPQDEFEKLEFEEAYWPELYTTRGPEDDEIYQPFIGPWDYETDLPELHETQGPEDNEVYQPFPGPCFP</sequence>
<evidence type="ECO:0000313" key="3">
    <source>
        <dbReference type="Proteomes" id="UP000001940"/>
    </source>
</evidence>
<dbReference type="RefSeq" id="NP_493184.1">
    <property type="nucleotide sequence ID" value="NM_060783.5"/>
</dbReference>
<dbReference type="AGR" id="WB:WBGene00012212"/>
<organism evidence="2 3">
    <name type="scientific">Caenorhabditis elegans</name>
    <dbReference type="NCBI Taxonomy" id="6239"/>
    <lineage>
        <taxon>Eukaryota</taxon>
        <taxon>Metazoa</taxon>
        <taxon>Ecdysozoa</taxon>
        <taxon>Nematoda</taxon>
        <taxon>Chromadorea</taxon>
        <taxon>Rhabditida</taxon>
        <taxon>Rhabditina</taxon>
        <taxon>Rhabditomorpha</taxon>
        <taxon>Rhabditoidea</taxon>
        <taxon>Rhabditidae</taxon>
        <taxon>Peloderinae</taxon>
        <taxon>Caenorhabditis</taxon>
    </lineage>
</organism>
<evidence type="ECO:0000256" key="1">
    <source>
        <dbReference type="SAM" id="MobiDB-lite"/>
    </source>
</evidence>
<name>Q9XVH0_CAEEL</name>
<proteinExistence type="predicted"/>
<dbReference type="UCSC" id="W02D9.6">
    <property type="organism name" value="c. elegans"/>
</dbReference>
<reference evidence="2 3" key="1">
    <citation type="journal article" date="1998" name="Science">
        <title>Genome sequence of the nematode C. elegans: a platform for investigating biology.</title>
        <authorList>
            <consortium name="The C. elegans sequencing consortium"/>
            <person name="Sulson J.E."/>
            <person name="Waterston R."/>
        </authorList>
    </citation>
    <scope>NUCLEOTIDE SEQUENCE [LARGE SCALE GENOMIC DNA]</scope>
    <source>
        <strain evidence="2 3">Bristol N2</strain>
    </source>
</reference>
<evidence type="ECO:0000313" key="2">
    <source>
        <dbReference type="EMBL" id="CAB03463.1"/>
    </source>
</evidence>
<dbReference type="HOGENOM" id="CLU_2499938_0_0_1"/>
<protein>
    <submittedName>
        <fullName evidence="2">Coordinator of PRMT5 and differentiation stimulator</fullName>
    </submittedName>
</protein>
<dbReference type="STRING" id="6239.W02D9.6.1"/>
<dbReference type="Proteomes" id="UP000001940">
    <property type="component" value="Chromosome I"/>
</dbReference>
<dbReference type="PaxDb" id="6239-W02D9.6"/>
<dbReference type="InParanoid" id="Q9XVH0"/>
<dbReference type="GeneID" id="189121"/>
<dbReference type="AlphaFoldDB" id="Q9XVH0"/>
<gene>
    <name evidence="2" type="ORF">CELE_W02D9.6</name>
    <name evidence="2 4" type="ORF">W02D9.6</name>
</gene>
<evidence type="ECO:0000313" key="4">
    <source>
        <dbReference type="WormBase" id="W02D9.6"/>
    </source>
</evidence>
<dbReference type="Bgee" id="WBGene00012212">
    <property type="expression patterns" value="Expressed in adult organism and 3 other cell types or tissues"/>
</dbReference>
<keyword evidence="3" id="KW-1185">Reference proteome</keyword>
<dbReference type="CTD" id="189121"/>
<dbReference type="PIR" id="T26106">
    <property type="entry name" value="T26106"/>
</dbReference>
<dbReference type="KEGG" id="cel:CELE_W02D9.6"/>
<feature type="region of interest" description="Disordered" evidence="1">
    <location>
        <begin position="64"/>
        <end position="86"/>
    </location>
</feature>